<gene>
    <name evidence="1" type="ORF">HER31_14890</name>
</gene>
<dbReference type="PANTHER" id="PTHR36220">
    <property type="entry name" value="UNNAMED PRODUCT"/>
    <property type="match status" value="1"/>
</dbReference>
<dbReference type="EMBL" id="CP051180">
    <property type="protein sequence ID" value="QIZ78070.1"/>
    <property type="molecule type" value="Genomic_DNA"/>
</dbReference>
<sequence length="435" mass="47415">MTHRKIDIEPLALDVELLPDPAPSLNVSQLGTTTDLHGDTFVQVYESNGNFIVSVMTYDGSNWSLEQAFSFSGEYGDTGVLANHIRVRGDTIAVSSYDTVNAPDKNAGVVYIYRRVSVGNWVHEQTLQSPIDPSFDYPRYFGSSIAIGQDIIFVGLSDSNNDTGIISYKRSGSIWTRDADLVMTDGTTEIGESMTISPDGALLVASDGTNSDYAAVFEDVAGTWTQTHYIRLVTGAFSISYSTESFAWSPDSKNLVVHDWSYDQLGIHHYDGTSWSKTTTRSYIYDQTNSSYIRMFATNDGLIGIGDRINANPNGGGILRSFKFDADTNYWEFLGDIHHPNSPNNSSGWCGSVHAHQSGLVITATGDDVYGSDDGAAYLIKSNAGSFANLTYKVSDGSYAIPTDIQARQSGSLTSVQRAFTKGSSGTYVQVWERS</sequence>
<name>A0A6H1UHI9_9GAMM</name>
<dbReference type="KEGG" id="fes:HER31_14890"/>
<dbReference type="SUPFAM" id="SSF82171">
    <property type="entry name" value="DPP6 N-terminal domain-like"/>
    <property type="match status" value="1"/>
</dbReference>
<evidence type="ECO:0000313" key="1">
    <source>
        <dbReference type="EMBL" id="QIZ78070.1"/>
    </source>
</evidence>
<evidence type="ECO:0000313" key="2">
    <source>
        <dbReference type="Proteomes" id="UP000501602"/>
    </source>
</evidence>
<organism evidence="1 2">
    <name type="scientific">Ferrimonas lipolytica</name>
    <dbReference type="NCBI Taxonomy" id="2724191"/>
    <lineage>
        <taxon>Bacteria</taxon>
        <taxon>Pseudomonadati</taxon>
        <taxon>Pseudomonadota</taxon>
        <taxon>Gammaproteobacteria</taxon>
        <taxon>Alteromonadales</taxon>
        <taxon>Ferrimonadaceae</taxon>
        <taxon>Ferrimonas</taxon>
    </lineage>
</organism>
<accession>A0A6H1UHI9</accession>
<proteinExistence type="predicted"/>
<dbReference type="PANTHER" id="PTHR36220:SF1">
    <property type="entry name" value="GAMMA TUBULIN COMPLEX COMPONENT C-TERMINAL DOMAIN-CONTAINING PROTEIN"/>
    <property type="match status" value="1"/>
</dbReference>
<reference evidence="1 2" key="1">
    <citation type="submission" date="2020-04" db="EMBL/GenBank/DDBJ databases">
        <title>Ferrimonas sp. S7 isolated from sea water.</title>
        <authorList>
            <person name="Bae S.S."/>
            <person name="Baek K."/>
        </authorList>
    </citation>
    <scope>NUCLEOTIDE SEQUENCE [LARGE SCALE GENOMIC DNA]</scope>
    <source>
        <strain evidence="1 2">S7</strain>
    </source>
</reference>
<dbReference type="RefSeq" id="WP_168661679.1">
    <property type="nucleotide sequence ID" value="NZ_CP051180.1"/>
</dbReference>
<keyword evidence="2" id="KW-1185">Reference proteome</keyword>
<protein>
    <submittedName>
        <fullName evidence="1">Uncharacterized protein</fullName>
    </submittedName>
</protein>
<dbReference type="AlphaFoldDB" id="A0A6H1UHI9"/>
<dbReference type="Proteomes" id="UP000501602">
    <property type="component" value="Chromosome"/>
</dbReference>